<dbReference type="SUPFAM" id="SSF103473">
    <property type="entry name" value="MFS general substrate transporter"/>
    <property type="match status" value="1"/>
</dbReference>
<accession>A0A0A2K1C8</accession>
<feature type="transmembrane region" description="Helical" evidence="8">
    <location>
        <begin position="134"/>
        <end position="151"/>
    </location>
</feature>
<organism evidence="10 11">
    <name type="scientific">Penicillium expansum</name>
    <name type="common">Blue mold rot fungus</name>
    <dbReference type="NCBI Taxonomy" id="27334"/>
    <lineage>
        <taxon>Eukaryota</taxon>
        <taxon>Fungi</taxon>
        <taxon>Dikarya</taxon>
        <taxon>Ascomycota</taxon>
        <taxon>Pezizomycotina</taxon>
        <taxon>Eurotiomycetes</taxon>
        <taxon>Eurotiomycetidae</taxon>
        <taxon>Eurotiales</taxon>
        <taxon>Aspergillaceae</taxon>
        <taxon>Penicillium</taxon>
    </lineage>
</organism>
<keyword evidence="11" id="KW-1185">Reference proteome</keyword>
<dbReference type="Gene3D" id="1.20.1250.20">
    <property type="entry name" value="MFS general substrate transporter like domains"/>
    <property type="match status" value="1"/>
</dbReference>
<dbReference type="RefSeq" id="XP_016599719.1">
    <property type="nucleotide sequence ID" value="XM_016744006.1"/>
</dbReference>
<feature type="transmembrane region" description="Helical" evidence="8">
    <location>
        <begin position="453"/>
        <end position="476"/>
    </location>
</feature>
<comment type="caution">
    <text evidence="10">The sequence shown here is derived from an EMBL/GenBank/DDBJ whole genome shotgun (WGS) entry which is preliminary data.</text>
</comment>
<dbReference type="EMBL" id="JQFZ01000121">
    <property type="protein sequence ID" value="KGO58225.1"/>
    <property type="molecule type" value="Genomic_DNA"/>
</dbReference>
<dbReference type="InterPro" id="IPR011701">
    <property type="entry name" value="MFS"/>
</dbReference>
<dbReference type="Pfam" id="PF07690">
    <property type="entry name" value="MFS_1"/>
    <property type="match status" value="1"/>
</dbReference>
<feature type="transmembrane region" description="Helical" evidence="8">
    <location>
        <begin position="427"/>
        <end position="446"/>
    </location>
</feature>
<proteinExistence type="inferred from homology"/>
<evidence type="ECO:0000256" key="7">
    <source>
        <dbReference type="SAM" id="MobiDB-lite"/>
    </source>
</evidence>
<feature type="transmembrane region" description="Helical" evidence="8">
    <location>
        <begin position="318"/>
        <end position="336"/>
    </location>
</feature>
<dbReference type="GeneID" id="27679426"/>
<feature type="region of interest" description="Disordered" evidence="7">
    <location>
        <begin position="1"/>
        <end position="70"/>
    </location>
</feature>
<feature type="transmembrane region" description="Helical" evidence="8">
    <location>
        <begin position="251"/>
        <end position="271"/>
    </location>
</feature>
<dbReference type="PANTHER" id="PTHR23502">
    <property type="entry name" value="MAJOR FACILITATOR SUPERFAMILY"/>
    <property type="match status" value="1"/>
</dbReference>
<evidence type="ECO:0000256" key="1">
    <source>
        <dbReference type="ARBA" id="ARBA00004651"/>
    </source>
</evidence>
<gene>
    <name evidence="10" type="ORF">PEX2_067350</name>
</gene>
<dbReference type="STRING" id="27334.A0A0A2K1C8"/>
<dbReference type="GO" id="GO:0022857">
    <property type="term" value="F:transmembrane transporter activity"/>
    <property type="evidence" value="ECO:0007669"/>
    <property type="project" value="InterPro"/>
</dbReference>
<name>A0A0A2K1C8_PENEN</name>
<keyword evidence="3" id="KW-1003">Cell membrane</keyword>
<evidence type="ECO:0000256" key="3">
    <source>
        <dbReference type="ARBA" id="ARBA00022475"/>
    </source>
</evidence>
<evidence type="ECO:0000256" key="8">
    <source>
        <dbReference type="SAM" id="Phobius"/>
    </source>
</evidence>
<feature type="transmembrane region" description="Helical" evidence="8">
    <location>
        <begin position="356"/>
        <end position="381"/>
    </location>
</feature>
<feature type="transmembrane region" description="Helical" evidence="8">
    <location>
        <begin position="496"/>
        <end position="517"/>
    </location>
</feature>
<comment type="subcellular location">
    <subcellularLocation>
        <location evidence="1">Cell membrane</location>
        <topology evidence="1">Multi-pass membrane protein</topology>
    </subcellularLocation>
</comment>
<evidence type="ECO:0000256" key="4">
    <source>
        <dbReference type="ARBA" id="ARBA00022692"/>
    </source>
</evidence>
<protein>
    <submittedName>
        <fullName evidence="10">Major facilitator superfamily domain, general substrate transporter</fullName>
    </submittedName>
</protein>
<dbReference type="GO" id="GO:0005886">
    <property type="term" value="C:plasma membrane"/>
    <property type="evidence" value="ECO:0007669"/>
    <property type="project" value="UniProtKB-SubCell"/>
</dbReference>
<evidence type="ECO:0000256" key="2">
    <source>
        <dbReference type="ARBA" id="ARBA00008335"/>
    </source>
</evidence>
<dbReference type="InterPro" id="IPR036259">
    <property type="entry name" value="MFS_trans_sf"/>
</dbReference>
<sequence length="531" mass="57485">MPPSSAETDRTVYDHETRNMVATEPGAIEGHLNEKAPTTASSSSEKLQSSDPATDMEKANPAGNDASVAVPNLVDWDGPDDPANPRNWSKTFKMANVLLVSLSVLYCNLATTMFSPGAKLMKSEFGFKSDTVEILTITIASLGFAVGQFFVPPLSEVFGRVPVYRVSSVFYLGFTAGCARSTNVAEFLVFRLCTGLSAASYMSTGGGTVADLLPKEERGVAMALFTAGPLLGPVLGPIVGGFVTENLSWRWTFYLILMLAGAVTAASFIFMRETSAVIILKDKATRLRKETGNPNLRAKGDKQTPISRLIAHAITRPATFLVLSPVLFLISLYIAFNFGVTMLLFATFPTVFETYYGWSVGVSGLAYIGVGIGCAIGVLVFANLSDRLLHAENGNFRAERRLILMMWVSPLFPIGLFIYGWTVQYRVHWVVPIIGTAICGPGAVVISSSAQTYIIDIFGPQTAASAMGALTILRNLTGAFLPLAAPSLYAHLHMGWGNSVLAFITISFIPIPFLFYWKGEWLREKFPVKVS</sequence>
<comment type="similarity">
    <text evidence="2">Belongs to the major facilitator superfamily.</text>
</comment>
<feature type="transmembrane region" description="Helical" evidence="8">
    <location>
        <begin position="163"/>
        <end position="182"/>
    </location>
</feature>
<feature type="transmembrane region" description="Helical" evidence="8">
    <location>
        <begin position="94"/>
        <end position="114"/>
    </location>
</feature>
<keyword evidence="6 8" id="KW-0472">Membrane</keyword>
<dbReference type="AlphaFoldDB" id="A0A0A2K1C8"/>
<evidence type="ECO:0000313" key="10">
    <source>
        <dbReference type="EMBL" id="KGO58225.1"/>
    </source>
</evidence>
<feature type="transmembrane region" description="Helical" evidence="8">
    <location>
        <begin position="402"/>
        <end position="421"/>
    </location>
</feature>
<feature type="transmembrane region" description="Helical" evidence="8">
    <location>
        <begin position="220"/>
        <end position="239"/>
    </location>
</feature>
<feature type="domain" description="Major facilitator superfamily (MFS) profile" evidence="9">
    <location>
        <begin position="96"/>
        <end position="522"/>
    </location>
</feature>
<feature type="transmembrane region" description="Helical" evidence="8">
    <location>
        <begin position="188"/>
        <end position="213"/>
    </location>
</feature>
<dbReference type="CDD" id="cd17323">
    <property type="entry name" value="MFS_Tpo1_MDR_like"/>
    <property type="match status" value="1"/>
</dbReference>
<dbReference type="HOGENOM" id="CLU_008455_1_1_1"/>
<dbReference type="PANTHER" id="PTHR23502:SF135">
    <property type="entry name" value="MAJOR FACILITATOR SUPERFAMILY (MFS) PROFILE DOMAIN-CONTAINING PROTEIN-RELATED"/>
    <property type="match status" value="1"/>
</dbReference>
<feature type="compositionally biased region" description="Basic and acidic residues" evidence="7">
    <location>
        <begin position="7"/>
        <end position="18"/>
    </location>
</feature>
<evidence type="ECO:0000256" key="5">
    <source>
        <dbReference type="ARBA" id="ARBA00022989"/>
    </source>
</evidence>
<keyword evidence="5 8" id="KW-1133">Transmembrane helix</keyword>
<reference evidence="10 11" key="1">
    <citation type="journal article" date="2015" name="Mol. Plant Microbe Interact.">
        <title>Genome, transcriptome, and functional analyses of Penicillium expansum provide new insights into secondary metabolism and pathogenicity.</title>
        <authorList>
            <person name="Ballester A.R."/>
            <person name="Marcet-Houben M."/>
            <person name="Levin E."/>
            <person name="Sela N."/>
            <person name="Selma-Lazaro C."/>
            <person name="Carmona L."/>
            <person name="Wisniewski M."/>
            <person name="Droby S."/>
            <person name="Gonzalez-Candelas L."/>
            <person name="Gabaldon T."/>
        </authorList>
    </citation>
    <scope>NUCLEOTIDE SEQUENCE [LARGE SCALE GENOMIC DNA]</scope>
    <source>
        <strain evidence="10 11">MD-8</strain>
    </source>
</reference>
<dbReference type="InterPro" id="IPR020846">
    <property type="entry name" value="MFS_dom"/>
</dbReference>
<evidence type="ECO:0000313" key="11">
    <source>
        <dbReference type="Proteomes" id="UP000030143"/>
    </source>
</evidence>
<dbReference type="Proteomes" id="UP000030143">
    <property type="component" value="Unassembled WGS sequence"/>
</dbReference>
<evidence type="ECO:0000256" key="6">
    <source>
        <dbReference type="ARBA" id="ARBA00023136"/>
    </source>
</evidence>
<dbReference type="VEuPathDB" id="FungiDB:PEXP_098460"/>
<evidence type="ECO:0000259" key="9">
    <source>
        <dbReference type="PROSITE" id="PS50850"/>
    </source>
</evidence>
<dbReference type="FunFam" id="1.20.1250.20:FF:000011">
    <property type="entry name" value="MFS multidrug transporter, putative"/>
    <property type="match status" value="1"/>
</dbReference>
<keyword evidence="4 8" id="KW-0812">Transmembrane</keyword>
<feature type="compositionally biased region" description="Polar residues" evidence="7">
    <location>
        <begin position="36"/>
        <end position="52"/>
    </location>
</feature>
<dbReference type="PROSITE" id="PS50850">
    <property type="entry name" value="MFS"/>
    <property type="match status" value="1"/>
</dbReference>